<reference evidence="3" key="1">
    <citation type="journal article" date="2019" name="Int. J. Syst. Evol. Microbiol.">
        <title>The Global Catalogue of Microorganisms (GCM) 10K type strain sequencing project: providing services to taxonomists for standard genome sequencing and annotation.</title>
        <authorList>
            <consortium name="The Broad Institute Genomics Platform"/>
            <consortium name="The Broad Institute Genome Sequencing Center for Infectious Disease"/>
            <person name="Wu L."/>
            <person name="Ma J."/>
        </authorList>
    </citation>
    <scope>NUCLEOTIDE SEQUENCE [LARGE SCALE GENOMIC DNA]</scope>
    <source>
        <strain evidence="3">JCM 13813</strain>
    </source>
</reference>
<organism evidence="2 3">
    <name type="scientific">Nocardioides furvisabuli</name>
    <dbReference type="NCBI Taxonomy" id="375542"/>
    <lineage>
        <taxon>Bacteria</taxon>
        <taxon>Bacillati</taxon>
        <taxon>Actinomycetota</taxon>
        <taxon>Actinomycetes</taxon>
        <taxon>Propionibacteriales</taxon>
        <taxon>Nocardioidaceae</taxon>
        <taxon>Nocardioides</taxon>
    </lineage>
</organism>
<comment type="caution">
    <text evidence="2">The sequence shown here is derived from an EMBL/GenBank/DDBJ whole genome shotgun (WGS) entry which is preliminary data.</text>
</comment>
<dbReference type="Gene3D" id="2.130.10.10">
    <property type="entry name" value="YVTN repeat-like/Quinoprotein amine dehydrogenase"/>
    <property type="match status" value="1"/>
</dbReference>
<dbReference type="Proteomes" id="UP001501161">
    <property type="component" value="Unassembled WGS sequence"/>
</dbReference>
<dbReference type="InterPro" id="IPR015943">
    <property type="entry name" value="WD40/YVTN_repeat-like_dom_sf"/>
</dbReference>
<dbReference type="RefSeq" id="WP_231249903.1">
    <property type="nucleotide sequence ID" value="NZ_BAAAMQ010000005.1"/>
</dbReference>
<dbReference type="Pfam" id="PF16261">
    <property type="entry name" value="DUF4915"/>
    <property type="match status" value="1"/>
</dbReference>
<protein>
    <recommendedName>
        <fullName evidence="1">Conserved hypothetical protein CHP03032 domain-containing protein</fullName>
    </recommendedName>
</protein>
<evidence type="ECO:0000259" key="1">
    <source>
        <dbReference type="Pfam" id="PF16261"/>
    </source>
</evidence>
<accession>A0ABP5IAL0</accession>
<proteinExistence type="predicted"/>
<dbReference type="InterPro" id="IPR017481">
    <property type="entry name" value="CHP03032"/>
</dbReference>
<evidence type="ECO:0000313" key="3">
    <source>
        <dbReference type="Proteomes" id="UP001501161"/>
    </source>
</evidence>
<dbReference type="InterPro" id="IPR011044">
    <property type="entry name" value="Quino_amine_DH_bsu"/>
</dbReference>
<dbReference type="SUPFAM" id="SSF50969">
    <property type="entry name" value="YVTN repeat-like/Quinoprotein amine dehydrogenase"/>
    <property type="match status" value="1"/>
</dbReference>
<name>A0ABP5IAL0_9ACTN</name>
<dbReference type="EMBL" id="BAAAMQ010000005">
    <property type="protein sequence ID" value="GAA2097094.1"/>
    <property type="molecule type" value="Genomic_DNA"/>
</dbReference>
<evidence type="ECO:0000313" key="2">
    <source>
        <dbReference type="EMBL" id="GAA2097094.1"/>
    </source>
</evidence>
<feature type="domain" description="Conserved hypothetical protein CHP03032" evidence="1">
    <location>
        <begin position="33"/>
        <end position="338"/>
    </location>
</feature>
<gene>
    <name evidence="2" type="ORF">GCM10009726_05390</name>
</gene>
<sequence length="360" mass="37306">MSDAQWTQPVAPVTVGPGLVAVASLNATPSAGFVAWLRAAGASLVVSTGDKLLTIGVRDDQIAVSELRFDVVMGLAVSPDGSLLAASRWQLHELHDALAGSRGPGGEDRMLFNQVSHTTGFVGIRDVAVDRTGRVLFTTALCNGVATLTDRGDLDLVARPPFVSEAVVEERCHALGLGLDDGELAYLTAAAETDEAGGWLGMVADGGVVVDVRADKVLTRGLSLPCSPRVHGDRLYVTDGGTGELLHVDRGTGAASSVVTLPGIARGLAFIADRAVVGCSVPPDEGPYAALPVSLERPAEPRHGIAVVDVDAGRVEHTLTITGGSGEVHAVAVVEQAQLVGIRWQHIDAEGWFVLETTTG</sequence>
<keyword evidence="3" id="KW-1185">Reference proteome</keyword>